<evidence type="ECO:0000313" key="3">
    <source>
        <dbReference type="Proteomes" id="UP000610456"/>
    </source>
</evidence>
<comment type="caution">
    <text evidence="2">The sequence shown here is derived from an EMBL/GenBank/DDBJ whole genome shotgun (WGS) entry which is preliminary data.</text>
</comment>
<dbReference type="AlphaFoldDB" id="A0A918S8M2"/>
<reference evidence="2" key="2">
    <citation type="submission" date="2020-09" db="EMBL/GenBank/DDBJ databases">
        <authorList>
            <person name="Sun Q."/>
            <person name="Kim S."/>
        </authorList>
    </citation>
    <scope>NUCLEOTIDE SEQUENCE</scope>
    <source>
        <strain evidence="2">KCTC 12719</strain>
    </source>
</reference>
<gene>
    <name evidence="2" type="ORF">GCM10007103_09870</name>
</gene>
<keyword evidence="1" id="KW-1133">Transmembrane helix</keyword>
<dbReference type="InterPro" id="IPR045749">
    <property type="entry name" value="DUF6090"/>
</dbReference>
<organism evidence="2 3">
    <name type="scientific">Salinimicrobium marinum</name>
    <dbReference type="NCBI Taxonomy" id="680283"/>
    <lineage>
        <taxon>Bacteria</taxon>
        <taxon>Pseudomonadati</taxon>
        <taxon>Bacteroidota</taxon>
        <taxon>Flavobacteriia</taxon>
        <taxon>Flavobacteriales</taxon>
        <taxon>Flavobacteriaceae</taxon>
        <taxon>Salinimicrobium</taxon>
    </lineage>
</organism>
<dbReference type="RefSeq" id="WP_189603593.1">
    <property type="nucleotide sequence ID" value="NZ_BMXB01000002.1"/>
</dbReference>
<proteinExistence type="predicted"/>
<feature type="transmembrane region" description="Helical" evidence="1">
    <location>
        <begin position="20"/>
        <end position="41"/>
    </location>
</feature>
<accession>A0A918S8M2</accession>
<dbReference type="EMBL" id="BMXB01000002">
    <property type="protein sequence ID" value="GHA30487.1"/>
    <property type="molecule type" value="Genomic_DNA"/>
</dbReference>
<dbReference type="Pfam" id="PF19578">
    <property type="entry name" value="DUF6090"/>
    <property type="match status" value="1"/>
</dbReference>
<dbReference type="Proteomes" id="UP000610456">
    <property type="component" value="Unassembled WGS sequence"/>
</dbReference>
<protein>
    <submittedName>
        <fullName evidence="2">Uncharacterized protein</fullName>
    </submittedName>
</protein>
<keyword evidence="1" id="KW-0472">Membrane</keyword>
<name>A0A918S8M2_9FLAO</name>
<reference evidence="2" key="1">
    <citation type="journal article" date="2014" name="Int. J. Syst. Evol. Microbiol.">
        <title>Complete genome sequence of Corynebacterium casei LMG S-19264T (=DSM 44701T), isolated from a smear-ripened cheese.</title>
        <authorList>
            <consortium name="US DOE Joint Genome Institute (JGI-PGF)"/>
            <person name="Walter F."/>
            <person name="Albersmeier A."/>
            <person name="Kalinowski J."/>
            <person name="Ruckert C."/>
        </authorList>
    </citation>
    <scope>NUCLEOTIDE SEQUENCE</scope>
    <source>
        <strain evidence="2">KCTC 12719</strain>
    </source>
</reference>
<evidence type="ECO:0000313" key="2">
    <source>
        <dbReference type="EMBL" id="GHA30487.1"/>
    </source>
</evidence>
<keyword evidence="1" id="KW-0812">Transmembrane</keyword>
<sequence length="252" mass="29035">MKFFRNIRKRFLHKNKFSKYLGYALGEIALVVIGILIALSINNRNQDRINEKNEQIYLAGLREEFQTSKLKLSELMAVNQANYIGAKEILRYTTANELPAEIVFSTLLYNTFSSDIAFNPNNSLLFEMINSGNLKNLSNTELRKKLTNWTATLEDISRQEKELAIQREKVLDMFRTNESSLSTIFRQAGVYDDLDLPKSGNDVSNLGLLKSTEFENNVLMFILTSYATEKAHYYPLMQDIDGILKLINHERN</sequence>
<evidence type="ECO:0000256" key="1">
    <source>
        <dbReference type="SAM" id="Phobius"/>
    </source>
</evidence>
<keyword evidence="3" id="KW-1185">Reference proteome</keyword>